<feature type="transmembrane region" description="Helical" evidence="6">
    <location>
        <begin position="246"/>
        <end position="273"/>
    </location>
</feature>
<feature type="transmembrane region" description="Helical" evidence="6">
    <location>
        <begin position="128"/>
        <end position="148"/>
    </location>
</feature>
<dbReference type="EMBL" id="JBHSPR010000008">
    <property type="protein sequence ID" value="MFC6016529.1"/>
    <property type="molecule type" value="Genomic_DNA"/>
</dbReference>
<proteinExistence type="predicted"/>
<dbReference type="NCBIfam" id="NF037982">
    <property type="entry name" value="Nramp_1"/>
    <property type="match status" value="1"/>
</dbReference>
<feature type="transmembrane region" description="Helical" evidence="6">
    <location>
        <begin position="394"/>
        <end position="419"/>
    </location>
</feature>
<dbReference type="Proteomes" id="UP001596203">
    <property type="component" value="Unassembled WGS sequence"/>
</dbReference>
<feature type="transmembrane region" description="Helical" evidence="6">
    <location>
        <begin position="340"/>
        <end position="359"/>
    </location>
</feature>
<dbReference type="RefSeq" id="WP_377420025.1">
    <property type="nucleotide sequence ID" value="NZ_JBHSPR010000008.1"/>
</dbReference>
<comment type="caution">
    <text evidence="7">The sequence shown here is derived from an EMBL/GenBank/DDBJ whole genome shotgun (WGS) entry which is preliminary data.</text>
</comment>
<keyword evidence="4 6" id="KW-1133">Transmembrane helix</keyword>
<feature type="transmembrane region" description="Helical" evidence="6">
    <location>
        <begin position="49"/>
        <end position="70"/>
    </location>
</feature>
<protein>
    <submittedName>
        <fullName evidence="7">Nramp family divalent metal transporter</fullName>
    </submittedName>
</protein>
<evidence type="ECO:0000256" key="6">
    <source>
        <dbReference type="SAM" id="Phobius"/>
    </source>
</evidence>
<keyword evidence="3 6" id="KW-0812">Transmembrane</keyword>
<feature type="transmembrane region" description="Helical" evidence="6">
    <location>
        <begin position="293"/>
        <end position="319"/>
    </location>
</feature>
<reference evidence="8" key="1">
    <citation type="journal article" date="2019" name="Int. J. Syst. Evol. Microbiol.">
        <title>The Global Catalogue of Microorganisms (GCM) 10K type strain sequencing project: providing services to taxonomists for standard genome sequencing and annotation.</title>
        <authorList>
            <consortium name="The Broad Institute Genomics Platform"/>
            <consortium name="The Broad Institute Genome Sequencing Center for Infectious Disease"/>
            <person name="Wu L."/>
            <person name="Ma J."/>
        </authorList>
    </citation>
    <scope>NUCLEOTIDE SEQUENCE [LARGE SCALE GENOMIC DNA]</scope>
    <source>
        <strain evidence="8">ZS-35-S2</strain>
    </source>
</reference>
<keyword evidence="8" id="KW-1185">Reference proteome</keyword>
<feature type="transmembrane region" description="Helical" evidence="6">
    <location>
        <begin position="21"/>
        <end position="37"/>
    </location>
</feature>
<evidence type="ECO:0000256" key="4">
    <source>
        <dbReference type="ARBA" id="ARBA00022989"/>
    </source>
</evidence>
<evidence type="ECO:0000256" key="5">
    <source>
        <dbReference type="ARBA" id="ARBA00023136"/>
    </source>
</evidence>
<feature type="transmembrane region" description="Helical" evidence="6">
    <location>
        <begin position="365"/>
        <end position="382"/>
    </location>
</feature>
<evidence type="ECO:0000313" key="8">
    <source>
        <dbReference type="Proteomes" id="UP001596203"/>
    </source>
</evidence>
<dbReference type="InterPro" id="IPR001046">
    <property type="entry name" value="NRAMP_fam"/>
</dbReference>
<dbReference type="NCBIfam" id="TIGR01197">
    <property type="entry name" value="nramp"/>
    <property type="match status" value="1"/>
</dbReference>
<dbReference type="PRINTS" id="PR00447">
    <property type="entry name" value="NATRESASSCMP"/>
</dbReference>
<feature type="transmembrane region" description="Helical" evidence="6">
    <location>
        <begin position="100"/>
        <end position="122"/>
    </location>
</feature>
<evidence type="ECO:0000256" key="1">
    <source>
        <dbReference type="ARBA" id="ARBA00004141"/>
    </source>
</evidence>
<evidence type="ECO:0000256" key="3">
    <source>
        <dbReference type="ARBA" id="ARBA00022692"/>
    </source>
</evidence>
<sequence>MTTNAPVRTVEVRPPVRTRRRLNPLLGPALVAAIAYVDPGNVATNLTAGAVSGYLLVWVVVAASLVAILVQYQAAKLGVATGRSLPELCRARFPRWGSRLLWLQAEVVVLATDLAEFVGAAIGLRLLFGMPVALSALVTAAASLLLLELRRRGRTRRFELMSAAALLLIGAGIGYDLLVVGHQSAGGLAEGLVPRFDGAESLVLAMGIVGATVMPHAVYLHSALVQGRGLSAARARRQPARVRRAIRLDCTVGLGAATLVNISMIMLGAGLGAATGGGWTGDLFEAHGELAGLAGGGAALAFAIALLSSGVSSCGVGTLAGDIVMSGFLARQVPLHLRRLLTMTPAVLALLLGVPLTGLLILSQVVISLGIPVALFLLVFFCRDRDTMGPLVNAPLTTTVAATAGAVVAALGCSLPLLILF</sequence>
<name>A0ABW1K475_9ACTN</name>
<keyword evidence="5 6" id="KW-0472">Membrane</keyword>
<gene>
    <name evidence="7" type="ORF">ACFP2T_09990</name>
</gene>
<dbReference type="PANTHER" id="PTHR11706:SF33">
    <property type="entry name" value="NATURAL RESISTANCE-ASSOCIATED MACROPHAGE PROTEIN 2"/>
    <property type="match status" value="1"/>
</dbReference>
<accession>A0ABW1K475</accession>
<dbReference type="Pfam" id="PF01566">
    <property type="entry name" value="Nramp"/>
    <property type="match status" value="1"/>
</dbReference>
<dbReference type="PANTHER" id="PTHR11706">
    <property type="entry name" value="SOLUTE CARRIER PROTEIN FAMILY 11 MEMBER"/>
    <property type="match status" value="1"/>
</dbReference>
<feature type="transmembrane region" description="Helical" evidence="6">
    <location>
        <begin position="202"/>
        <end position="225"/>
    </location>
</feature>
<evidence type="ECO:0000313" key="7">
    <source>
        <dbReference type="EMBL" id="MFC6016529.1"/>
    </source>
</evidence>
<evidence type="ECO:0000256" key="2">
    <source>
        <dbReference type="ARBA" id="ARBA00022448"/>
    </source>
</evidence>
<feature type="transmembrane region" description="Helical" evidence="6">
    <location>
        <begin position="160"/>
        <end position="182"/>
    </location>
</feature>
<keyword evidence="2" id="KW-0813">Transport</keyword>
<organism evidence="7 8">
    <name type="scientific">Plantactinospora solaniradicis</name>
    <dbReference type="NCBI Taxonomy" id="1723736"/>
    <lineage>
        <taxon>Bacteria</taxon>
        <taxon>Bacillati</taxon>
        <taxon>Actinomycetota</taxon>
        <taxon>Actinomycetes</taxon>
        <taxon>Micromonosporales</taxon>
        <taxon>Micromonosporaceae</taxon>
        <taxon>Plantactinospora</taxon>
    </lineage>
</organism>
<comment type="subcellular location">
    <subcellularLocation>
        <location evidence="1">Membrane</location>
        <topology evidence="1">Multi-pass membrane protein</topology>
    </subcellularLocation>
</comment>